<keyword evidence="7" id="KW-0653">Protein transport</keyword>
<evidence type="ECO:0000256" key="6">
    <source>
        <dbReference type="ARBA" id="ARBA00022824"/>
    </source>
</evidence>
<reference evidence="10 11" key="1">
    <citation type="submission" date="2020-06" db="EMBL/GenBank/DDBJ databases">
        <title>The yeast mating-type switching endonuclease HO is a domesticated member of an unorthodox homing genetic element family.</title>
        <authorList>
            <person name="Coughlan A.Y."/>
            <person name="Lombardi L."/>
            <person name="Braun-Galleani S."/>
            <person name="Martos A.R."/>
            <person name="Galeote V."/>
            <person name="Bigey F."/>
            <person name="Dequin S."/>
            <person name="Byrne K.P."/>
            <person name="Wolfe K.H."/>
        </authorList>
    </citation>
    <scope>NUCLEOTIDE SEQUENCE [LARGE SCALE GENOMIC DNA]</scope>
    <source>
        <strain evidence="10 11">CBS764</strain>
    </source>
</reference>
<evidence type="ECO:0000256" key="7">
    <source>
        <dbReference type="ARBA" id="ARBA00022927"/>
    </source>
</evidence>
<evidence type="ECO:0000256" key="3">
    <source>
        <dbReference type="ARBA" id="ARBA00015352"/>
    </source>
</evidence>
<comment type="similarity">
    <text evidence="1">Belongs to the SIL1 family.</text>
</comment>
<evidence type="ECO:0000256" key="4">
    <source>
        <dbReference type="ARBA" id="ARBA00022448"/>
    </source>
</evidence>
<evidence type="ECO:0000256" key="1">
    <source>
        <dbReference type="ARBA" id="ARBA00010588"/>
    </source>
</evidence>
<evidence type="ECO:0000256" key="8">
    <source>
        <dbReference type="ARBA" id="ARBA00023010"/>
    </source>
</evidence>
<proteinExistence type="inferred from homology"/>
<name>A0A7G3ZKK7_9SACH</name>
<protein>
    <recommendedName>
        <fullName evidence="3">Nucleotide exchange factor SIL1</fullName>
    </recommendedName>
</protein>
<dbReference type="GeneID" id="59327258"/>
<evidence type="ECO:0000256" key="9">
    <source>
        <dbReference type="SAM" id="SignalP"/>
    </source>
</evidence>
<dbReference type="RefSeq" id="XP_037140717.1">
    <property type="nucleotide sequence ID" value="XM_037284821.1"/>
</dbReference>
<keyword evidence="6" id="KW-0256">Endoplasmic reticulum</keyword>
<dbReference type="Gene3D" id="1.25.10.10">
    <property type="entry name" value="Leucine-rich Repeat Variant"/>
    <property type="match status" value="1"/>
</dbReference>
<evidence type="ECO:0000256" key="2">
    <source>
        <dbReference type="ARBA" id="ARBA00011799"/>
    </source>
</evidence>
<keyword evidence="11" id="KW-1185">Reference proteome</keyword>
<dbReference type="InterPro" id="IPR031884">
    <property type="entry name" value="Sil1_fungi"/>
</dbReference>
<dbReference type="Proteomes" id="UP000515788">
    <property type="component" value="Chromosome 6"/>
</dbReference>
<evidence type="ECO:0000313" key="10">
    <source>
        <dbReference type="EMBL" id="QLL34043.1"/>
    </source>
</evidence>
<dbReference type="EMBL" id="CP059251">
    <property type="protein sequence ID" value="QLL34043.1"/>
    <property type="molecule type" value="Genomic_DNA"/>
</dbReference>
<keyword evidence="4" id="KW-0813">Transport</keyword>
<dbReference type="KEGG" id="tgb:HG536_0F03680"/>
<keyword evidence="5 9" id="KW-0732">Signal</keyword>
<dbReference type="GO" id="GO:0005783">
    <property type="term" value="C:endoplasmic reticulum"/>
    <property type="evidence" value="ECO:0007669"/>
    <property type="project" value="InterPro"/>
</dbReference>
<dbReference type="OrthoDB" id="448649at2759"/>
<sequence length="403" mass="46636">MARLRSSLLIGLLAGLALSTTTLSKHQDDKESTQLHIGDSQICNEFECYPKVFEASSLWQEIKPGQHLPGGLDVRMNLETGVREAKLCDDEHNAIPNIPVAIPESDSIPETSMHEFTQDFDVIRKLIDSDPESNLESVSAKLEDLMEFAHDYKHGYDIVAHEFDLLKRISCDEQMPLALRDISTIMITSCTRNNPRVVEYINKWYPDFIDQVYQRIGTLITNENRSDPHIKLLKRYLSLLDELTTESYEFTQFELDALDKAWQIPDKQIRIEVLELISKLFTVPGSDDSELRKRGLTDPVPFAQMWANNIQELIQDDEIDELHTRKFFDSLYAIKQDFSDVKIEASFLSWLSRQVDERKKQLDSGIKERDLEQDSFDKKMIESRHLVFGNPMAHKIKNWNDEL</sequence>
<dbReference type="GO" id="GO:0015031">
    <property type="term" value="P:protein transport"/>
    <property type="evidence" value="ECO:0007669"/>
    <property type="project" value="UniProtKB-KW"/>
</dbReference>
<evidence type="ECO:0000313" key="11">
    <source>
        <dbReference type="Proteomes" id="UP000515788"/>
    </source>
</evidence>
<dbReference type="Pfam" id="PF16782">
    <property type="entry name" value="SIL1"/>
    <property type="match status" value="1"/>
</dbReference>
<feature type="signal peptide" evidence="9">
    <location>
        <begin position="1"/>
        <end position="19"/>
    </location>
</feature>
<organism evidence="10 11">
    <name type="scientific">Torulaspora globosa</name>
    <dbReference type="NCBI Taxonomy" id="48254"/>
    <lineage>
        <taxon>Eukaryota</taxon>
        <taxon>Fungi</taxon>
        <taxon>Dikarya</taxon>
        <taxon>Ascomycota</taxon>
        <taxon>Saccharomycotina</taxon>
        <taxon>Saccharomycetes</taxon>
        <taxon>Saccharomycetales</taxon>
        <taxon>Saccharomycetaceae</taxon>
        <taxon>Torulaspora</taxon>
    </lineage>
</organism>
<dbReference type="AlphaFoldDB" id="A0A7G3ZKK7"/>
<comment type="subunit">
    <text evidence="2">Interacts with KAR2.</text>
</comment>
<feature type="chain" id="PRO_5028949467" description="Nucleotide exchange factor SIL1" evidence="9">
    <location>
        <begin position="20"/>
        <end position="403"/>
    </location>
</feature>
<dbReference type="GO" id="GO:0000774">
    <property type="term" value="F:adenyl-nucleotide exchange factor activity"/>
    <property type="evidence" value="ECO:0007669"/>
    <property type="project" value="InterPro"/>
</dbReference>
<keyword evidence="8" id="KW-0811">Translocation</keyword>
<accession>A0A7G3ZKK7</accession>
<dbReference type="InterPro" id="IPR011989">
    <property type="entry name" value="ARM-like"/>
</dbReference>
<gene>
    <name evidence="10" type="ORF">HG536_0F03680</name>
</gene>
<evidence type="ECO:0000256" key="5">
    <source>
        <dbReference type="ARBA" id="ARBA00022729"/>
    </source>
</evidence>